<sequence length="629" mass="72184">MQAAKRILKKIHSPRQLSYSPKKWRSKLRPWTLKEKQSLVQFIALFHDEIPNEKVWPSFGSAYTYWQKASQYIHESAKTELRSGTAVRLEVFRNLAPKYKTLGEAENDLGLGVEEYLDGSAEEHCSPQSKAELQDVSELLLEKFKLMTQEQIKKVILFGLGCLHNNNLQSLVSIAISQLQNCQRFLKQLIYKLFQMLDSDAGKAVVDELFLKVASTDGIDSNPGNFASLSIKAMKRLQEEKKNNLIYKYSQAIATDRPDRRSPLMPLNRMPFGMIEYCIEFFTCTNVMQIKEPNDYKLWHETMATEFPGRFQKLFAGPMWSGLNKSDVRDPLKARTNIPCTSKSTQHRIDKKSPFHSTTAVQIAALDQLKSANPKGRFWIKIDGTDVKTALMESVRKVWNGDEDLGDGELKKQRDEYEKRLEKLGELKDAKNKEILMKDLTGMIATVKEDVAFLNKGFADAIEVYQHKFNTPNTAEKALKDANWNVVEYQNLLQEAQNLQSIYEESVVTLSCSTQPTQQFKTTRATMKDQHGKVELYLRNLFKKKRIAADHVEVVMVSDEKRNKKPYALPVKFVPCRTLKDQYLRDLTRDLKLRLTQRGLAVVGTTTDGEYCTLRTRGETRVHDRVSKG</sequence>
<evidence type="ECO:0000313" key="3">
    <source>
        <dbReference type="Proteomes" id="UP000887567"/>
    </source>
</evidence>
<reference evidence="2" key="1">
    <citation type="submission" date="2022-11" db="UniProtKB">
        <authorList>
            <consortium name="EnsemblMetazoa"/>
        </authorList>
    </citation>
    <scope>IDENTIFICATION</scope>
</reference>
<dbReference type="GeneID" id="114574477"/>
<dbReference type="OMA" id="HETMATE"/>
<evidence type="ECO:0000313" key="2">
    <source>
        <dbReference type="EnsemblMetazoa" id="XP_028512968.1"/>
    </source>
</evidence>
<keyword evidence="3" id="KW-1185">Reference proteome</keyword>
<dbReference type="RefSeq" id="XP_028512968.1">
    <property type="nucleotide sequence ID" value="XM_028657167.1"/>
</dbReference>
<name>A0A913YDB7_EXADI</name>
<dbReference type="AlphaFoldDB" id="A0A913YDB7"/>
<accession>A0A913YDB7</accession>
<dbReference type="Proteomes" id="UP000887567">
    <property type="component" value="Unplaced"/>
</dbReference>
<organism evidence="2 3">
    <name type="scientific">Exaiptasia diaphana</name>
    <name type="common">Tropical sea anemone</name>
    <name type="synonym">Aiptasia pulchella</name>
    <dbReference type="NCBI Taxonomy" id="2652724"/>
    <lineage>
        <taxon>Eukaryota</taxon>
        <taxon>Metazoa</taxon>
        <taxon>Cnidaria</taxon>
        <taxon>Anthozoa</taxon>
        <taxon>Hexacorallia</taxon>
        <taxon>Actiniaria</taxon>
        <taxon>Aiptasiidae</taxon>
        <taxon>Exaiptasia</taxon>
    </lineage>
</organism>
<dbReference type="OrthoDB" id="5980952at2759"/>
<evidence type="ECO:0000256" key="1">
    <source>
        <dbReference type="SAM" id="Coils"/>
    </source>
</evidence>
<dbReference type="EnsemblMetazoa" id="XM_028657167.1">
    <property type="protein sequence ID" value="XP_028512968.1"/>
    <property type="gene ID" value="LOC114574477"/>
</dbReference>
<dbReference type="KEGG" id="epa:114574477"/>
<feature type="coiled-coil region" evidence="1">
    <location>
        <begin position="407"/>
        <end position="434"/>
    </location>
</feature>
<protein>
    <submittedName>
        <fullName evidence="2">Uncharacterized protein</fullName>
    </submittedName>
</protein>
<proteinExistence type="predicted"/>
<keyword evidence="1" id="KW-0175">Coiled coil</keyword>